<dbReference type="SUPFAM" id="SSF53850">
    <property type="entry name" value="Periplasmic binding protein-like II"/>
    <property type="match status" value="1"/>
</dbReference>
<keyword evidence="3" id="KW-0813">Transport</keyword>
<dbReference type="RefSeq" id="WP_184879400.1">
    <property type="nucleotide sequence ID" value="NZ_JACHEF010000020.1"/>
</dbReference>
<dbReference type="PANTHER" id="PTHR30006">
    <property type="entry name" value="THIAMINE-BINDING PERIPLASMIC PROTEIN-RELATED"/>
    <property type="match status" value="1"/>
</dbReference>
<dbReference type="GO" id="GO:0030975">
    <property type="term" value="F:thiamine binding"/>
    <property type="evidence" value="ECO:0007669"/>
    <property type="project" value="TreeGrafter"/>
</dbReference>
<reference evidence="7 8" key="1">
    <citation type="submission" date="2020-08" db="EMBL/GenBank/DDBJ databases">
        <title>Genomic Encyclopedia of Type Strains, Phase IV (KMG-IV): sequencing the most valuable type-strain genomes for metagenomic binning, comparative biology and taxonomic classification.</title>
        <authorList>
            <person name="Goeker M."/>
        </authorList>
    </citation>
    <scope>NUCLEOTIDE SEQUENCE [LARGE SCALE GENOMIC DNA]</scope>
    <source>
        <strain evidence="7 8">DSM 100039</strain>
    </source>
</reference>
<dbReference type="GO" id="GO:0015888">
    <property type="term" value="P:thiamine transport"/>
    <property type="evidence" value="ECO:0007669"/>
    <property type="project" value="TreeGrafter"/>
</dbReference>
<comment type="similarity">
    <text evidence="2">Belongs to the bacterial solute-binding protein 1 family.</text>
</comment>
<evidence type="ECO:0000256" key="5">
    <source>
        <dbReference type="ARBA" id="ARBA00022764"/>
    </source>
</evidence>
<proteinExistence type="inferred from homology"/>
<dbReference type="InterPro" id="IPR006311">
    <property type="entry name" value="TAT_signal"/>
</dbReference>
<dbReference type="GO" id="GO:0030976">
    <property type="term" value="F:thiamine pyrophosphate binding"/>
    <property type="evidence" value="ECO:0007669"/>
    <property type="project" value="TreeGrafter"/>
</dbReference>
<protein>
    <submittedName>
        <fullName evidence="7">Mannopine transport system substrate-binding protein</fullName>
    </submittedName>
</protein>
<comment type="caution">
    <text evidence="7">The sequence shown here is derived from an EMBL/GenBank/DDBJ whole genome shotgun (WGS) entry which is preliminary data.</text>
</comment>
<dbReference type="Proteomes" id="UP000556329">
    <property type="component" value="Unassembled WGS sequence"/>
</dbReference>
<gene>
    <name evidence="7" type="ORF">HNQ71_007037</name>
</gene>
<keyword evidence="4 6" id="KW-0732">Signal</keyword>
<comment type="subcellular location">
    <subcellularLocation>
        <location evidence="1">Periplasm</location>
    </subcellularLocation>
</comment>
<dbReference type="CDD" id="cd13589">
    <property type="entry name" value="PBP2_polyamine_RpCGA009"/>
    <property type="match status" value="1"/>
</dbReference>
<dbReference type="PROSITE" id="PS51318">
    <property type="entry name" value="TAT"/>
    <property type="match status" value="1"/>
</dbReference>
<evidence type="ECO:0000256" key="3">
    <source>
        <dbReference type="ARBA" id="ARBA00022448"/>
    </source>
</evidence>
<dbReference type="InterPro" id="IPR006059">
    <property type="entry name" value="SBP"/>
</dbReference>
<dbReference type="PANTHER" id="PTHR30006:SF3">
    <property type="entry name" value="THIAMINE-BINDING PERIPLASMIC PROTEIN"/>
    <property type="match status" value="1"/>
</dbReference>
<accession>A0A841PGL9</accession>
<dbReference type="EMBL" id="JACHEF010000020">
    <property type="protein sequence ID" value="MBB6414327.1"/>
    <property type="molecule type" value="Genomic_DNA"/>
</dbReference>
<evidence type="ECO:0000313" key="8">
    <source>
        <dbReference type="Proteomes" id="UP000556329"/>
    </source>
</evidence>
<feature type="chain" id="PRO_5032978981" evidence="6">
    <location>
        <begin position="26"/>
        <end position="369"/>
    </location>
</feature>
<evidence type="ECO:0000256" key="1">
    <source>
        <dbReference type="ARBA" id="ARBA00004418"/>
    </source>
</evidence>
<evidence type="ECO:0000256" key="6">
    <source>
        <dbReference type="SAM" id="SignalP"/>
    </source>
</evidence>
<evidence type="ECO:0000313" key="7">
    <source>
        <dbReference type="EMBL" id="MBB6414327.1"/>
    </source>
</evidence>
<name>A0A841PGL9_9HYPH</name>
<dbReference type="GO" id="GO:0030288">
    <property type="term" value="C:outer membrane-bounded periplasmic space"/>
    <property type="evidence" value="ECO:0007669"/>
    <property type="project" value="TreeGrafter"/>
</dbReference>
<dbReference type="Gene3D" id="3.40.190.10">
    <property type="entry name" value="Periplasmic binding protein-like II"/>
    <property type="match status" value="2"/>
</dbReference>
<evidence type="ECO:0000256" key="4">
    <source>
        <dbReference type="ARBA" id="ARBA00022729"/>
    </source>
</evidence>
<keyword evidence="8" id="KW-1185">Reference proteome</keyword>
<feature type="signal peptide" evidence="6">
    <location>
        <begin position="1"/>
        <end position="25"/>
    </location>
</feature>
<organism evidence="7 8">
    <name type="scientific">Mesorhizobium sangaii</name>
    <dbReference type="NCBI Taxonomy" id="505389"/>
    <lineage>
        <taxon>Bacteria</taxon>
        <taxon>Pseudomonadati</taxon>
        <taxon>Pseudomonadota</taxon>
        <taxon>Alphaproteobacteria</taxon>
        <taxon>Hyphomicrobiales</taxon>
        <taxon>Phyllobacteriaceae</taxon>
        <taxon>Mesorhizobium</taxon>
    </lineage>
</organism>
<dbReference type="AlphaFoldDB" id="A0A841PGL9"/>
<evidence type="ECO:0000256" key="2">
    <source>
        <dbReference type="ARBA" id="ARBA00008520"/>
    </source>
</evidence>
<keyword evidence="5" id="KW-0574">Periplasm</keyword>
<dbReference type="Pfam" id="PF13416">
    <property type="entry name" value="SBP_bac_8"/>
    <property type="match status" value="1"/>
</dbReference>
<sequence>MPNRRQFIKSAAGLALMSSAPSLWASRAAAASDDELVAAAKAAGQMKVVVAIGGGVYLDTLKELFFNPFTAETGIETAFVSGSYSERIASLRAMSETNTMQWDIVATTNDSVRAPELVNYTEDLGDCTELSNVVSEGIDGSCLGNAVLFDAAGSVLAYDESAFPNGGMKSWADFWDVEAFPGPRALPNYGSPWYVLSAALLADGVEPKDVYPLDLDRAFKKLDELRPNIVAWWTSGDQSQQLFRTKEVVATMVWNGRAVKLREEGFPISIVWNGAMFDATALGVTKGAPHAIAAKALLNYLYTRPQAHAEHAKRLNYAPPNKHLGEFLDDDFESTLVTAHLPTTVKSDPAWLAENRQKLIERWTVWISG</sequence>